<dbReference type="CDD" id="cd00170">
    <property type="entry name" value="SEC14"/>
    <property type="match status" value="1"/>
</dbReference>
<feature type="domain" description="GOLD" evidence="2">
    <location>
        <begin position="278"/>
        <end position="386"/>
    </location>
</feature>
<dbReference type="SUPFAM" id="SSF101576">
    <property type="entry name" value="Supernatant protein factor (SPF), C-terminal domain"/>
    <property type="match status" value="1"/>
</dbReference>
<dbReference type="AlphaFoldDB" id="A0A8J6KBS8"/>
<dbReference type="OrthoDB" id="1434354at2759"/>
<accession>A0A8J6KBS8</accession>
<evidence type="ECO:0000313" key="3">
    <source>
        <dbReference type="EMBL" id="KAG9487162.1"/>
    </source>
</evidence>
<keyword evidence="4" id="KW-1185">Reference proteome</keyword>
<evidence type="ECO:0008006" key="5">
    <source>
        <dbReference type="Google" id="ProtNLM"/>
    </source>
</evidence>
<dbReference type="InterPro" id="IPR036598">
    <property type="entry name" value="GOLD_dom_sf"/>
</dbReference>
<gene>
    <name evidence="3" type="ORF">GDO78_007173</name>
</gene>
<feature type="domain" description="CRAL-TRIO" evidence="1">
    <location>
        <begin position="79"/>
        <end position="252"/>
    </location>
</feature>
<dbReference type="FunFam" id="3.40.525.10:FF:000009">
    <property type="entry name" value="SEC14-like 2 (S. cerevisiae)"/>
    <property type="match status" value="1"/>
</dbReference>
<reference evidence="3" key="1">
    <citation type="thesis" date="2020" institute="ProQuest LLC" country="789 East Eisenhower Parkway, Ann Arbor, MI, USA">
        <title>Comparative Genomics and Chromosome Evolution.</title>
        <authorList>
            <person name="Mudd A.B."/>
        </authorList>
    </citation>
    <scope>NUCLEOTIDE SEQUENCE</scope>
    <source>
        <strain evidence="3">HN-11 Male</strain>
        <tissue evidence="3">Kidney and liver</tissue>
    </source>
</reference>
<dbReference type="InterPro" id="IPR036273">
    <property type="entry name" value="CRAL/TRIO_N_dom_sf"/>
</dbReference>
<evidence type="ECO:0000313" key="4">
    <source>
        <dbReference type="Proteomes" id="UP000770717"/>
    </source>
</evidence>
<dbReference type="GO" id="GO:0005737">
    <property type="term" value="C:cytoplasm"/>
    <property type="evidence" value="ECO:0007669"/>
    <property type="project" value="TreeGrafter"/>
</dbReference>
<dbReference type="InterPro" id="IPR011074">
    <property type="entry name" value="CRAL/TRIO_N_dom"/>
</dbReference>
<sequence>MSGRVGDLSPKQEEALAKFRENVKDILPQFPSYSQDDYMLLRFLRARCFNLQKSESMLRKHLEFRKHIDSDNVLEKWQPPEVVQKYLSGGLCGYDREGCPIWYDVIGPLDPKGLLFSASKQDLMKTKMRDCERMHQECRKQSEKLGRRVEEVVMIYDVEGLGLKHLWKPAVDLYCEVLQMFEDNYPEALKRLFVIKAPKLFPVAYNLVKHFLSEDTRRKIIVVGDNWKEVLQKYIPAEELPKYYGGTQIDPDGDIKCKSKINYGGDIPKSYYLRDQVQQNYEQSANVSRGSSEQMEYEILFPGCVLRWQFQTDGGDIGFGVFRKTKAGERQKAGEMDEVLLTERYNSHMVPEDGTLTCTEAGTYVLRFDNTYSYIHAKKVSYTVEVLLPDRGSEEKIQKLEDKLESSLSL</sequence>
<dbReference type="Pfam" id="PF03765">
    <property type="entry name" value="CRAL_TRIO_N"/>
    <property type="match status" value="1"/>
</dbReference>
<dbReference type="PANTHER" id="PTHR23324">
    <property type="entry name" value="SEC14 RELATED PROTEIN"/>
    <property type="match status" value="1"/>
</dbReference>
<proteinExistence type="predicted"/>
<evidence type="ECO:0000259" key="1">
    <source>
        <dbReference type="PROSITE" id="PS50191"/>
    </source>
</evidence>
<dbReference type="PANTHER" id="PTHR23324:SF83">
    <property type="entry name" value="SEC14-LIKE PROTEIN 2"/>
    <property type="match status" value="1"/>
</dbReference>
<name>A0A8J6KBS8_ELECQ</name>
<dbReference type="PROSITE" id="PS50866">
    <property type="entry name" value="GOLD"/>
    <property type="match status" value="1"/>
</dbReference>
<comment type="caution">
    <text evidence="3">The sequence shown here is derived from an EMBL/GenBank/DDBJ whole genome shotgun (WGS) entry which is preliminary data.</text>
</comment>
<dbReference type="SMART" id="SM01100">
    <property type="entry name" value="CRAL_TRIO_N"/>
    <property type="match status" value="1"/>
</dbReference>
<dbReference type="PRINTS" id="PR00180">
    <property type="entry name" value="CRETINALDHBP"/>
</dbReference>
<dbReference type="InterPro" id="IPR001251">
    <property type="entry name" value="CRAL-TRIO_dom"/>
</dbReference>
<evidence type="ECO:0000259" key="2">
    <source>
        <dbReference type="PROSITE" id="PS50866"/>
    </source>
</evidence>
<dbReference type="SUPFAM" id="SSF46938">
    <property type="entry name" value="CRAL/TRIO N-terminal domain"/>
    <property type="match status" value="1"/>
</dbReference>
<dbReference type="SMART" id="SM00516">
    <property type="entry name" value="SEC14"/>
    <property type="match status" value="1"/>
</dbReference>
<dbReference type="Gene3D" id="2.60.120.680">
    <property type="entry name" value="GOLD domain"/>
    <property type="match status" value="1"/>
</dbReference>
<dbReference type="InterPro" id="IPR009038">
    <property type="entry name" value="GOLD_dom"/>
</dbReference>
<dbReference type="Proteomes" id="UP000770717">
    <property type="component" value="Unassembled WGS sequence"/>
</dbReference>
<dbReference type="InterPro" id="IPR051064">
    <property type="entry name" value="SEC14/CRAL-TRIO_domain"/>
</dbReference>
<dbReference type="InterPro" id="IPR036865">
    <property type="entry name" value="CRAL-TRIO_dom_sf"/>
</dbReference>
<protein>
    <recommendedName>
        <fullName evidence="5">SEC14-like protein 2</fullName>
    </recommendedName>
</protein>
<dbReference type="Pfam" id="PF00650">
    <property type="entry name" value="CRAL_TRIO"/>
    <property type="match status" value="1"/>
</dbReference>
<dbReference type="EMBL" id="WNTK01000003">
    <property type="protein sequence ID" value="KAG9487162.1"/>
    <property type="molecule type" value="Genomic_DNA"/>
</dbReference>
<dbReference type="SUPFAM" id="SSF52087">
    <property type="entry name" value="CRAL/TRIO domain"/>
    <property type="match status" value="1"/>
</dbReference>
<dbReference type="Gene3D" id="3.40.525.10">
    <property type="entry name" value="CRAL-TRIO lipid binding domain"/>
    <property type="match status" value="1"/>
</dbReference>
<dbReference type="PROSITE" id="PS50191">
    <property type="entry name" value="CRAL_TRIO"/>
    <property type="match status" value="1"/>
</dbReference>
<organism evidence="3 4">
    <name type="scientific">Eleutherodactylus coqui</name>
    <name type="common">Puerto Rican coqui</name>
    <dbReference type="NCBI Taxonomy" id="57060"/>
    <lineage>
        <taxon>Eukaryota</taxon>
        <taxon>Metazoa</taxon>
        <taxon>Chordata</taxon>
        <taxon>Craniata</taxon>
        <taxon>Vertebrata</taxon>
        <taxon>Euteleostomi</taxon>
        <taxon>Amphibia</taxon>
        <taxon>Batrachia</taxon>
        <taxon>Anura</taxon>
        <taxon>Neobatrachia</taxon>
        <taxon>Hyloidea</taxon>
        <taxon>Eleutherodactylidae</taxon>
        <taxon>Eleutherodactylinae</taxon>
        <taxon>Eleutherodactylus</taxon>
        <taxon>Eleutherodactylus</taxon>
    </lineage>
</organism>